<protein>
    <submittedName>
        <fullName evidence="1">Uncharacterized protein</fullName>
    </submittedName>
</protein>
<evidence type="ECO:0000313" key="2">
    <source>
        <dbReference type="Proteomes" id="UP000044377"/>
    </source>
</evidence>
<reference evidence="2" key="1">
    <citation type="submission" date="2015-01" db="EMBL/GenBank/DDBJ databases">
        <authorList>
            <person name="Paterson Steve"/>
        </authorList>
    </citation>
    <scope>NUCLEOTIDE SEQUENCE [LARGE SCALE GENOMIC DNA]</scope>
    <source>
        <strain evidence="2">OBR1</strain>
    </source>
</reference>
<evidence type="ECO:0000313" key="1">
    <source>
        <dbReference type="EMBL" id="CPR13645.1"/>
    </source>
</evidence>
<accession>A0A0G4JP15</accession>
<dbReference type="AlphaFoldDB" id="A0A0G4JP15"/>
<keyword evidence="2" id="KW-1185">Reference proteome</keyword>
<organism evidence="1 2">
    <name type="scientific">Brenneria goodwinii</name>
    <dbReference type="NCBI Taxonomy" id="1109412"/>
    <lineage>
        <taxon>Bacteria</taxon>
        <taxon>Pseudomonadati</taxon>
        <taxon>Pseudomonadota</taxon>
        <taxon>Gammaproteobacteria</taxon>
        <taxon>Enterobacterales</taxon>
        <taxon>Pectobacteriaceae</taxon>
        <taxon>Brenneria</taxon>
    </lineage>
</organism>
<name>A0A0G4JP15_9GAMM</name>
<sequence length="43" mass="4866">MIMHQHNAEKTSVMPSQIISLNTIALITHNKIPIQVLVHPRLP</sequence>
<dbReference type="EMBL" id="CGIG01000001">
    <property type="protein sequence ID" value="CPR13645.1"/>
    <property type="molecule type" value="Genomic_DNA"/>
</dbReference>
<proteinExistence type="predicted"/>
<gene>
    <name evidence="1" type="ORF">BN1221_00041</name>
</gene>
<dbReference type="Proteomes" id="UP000044377">
    <property type="component" value="Unassembled WGS sequence"/>
</dbReference>